<reference evidence="3 4" key="1">
    <citation type="submission" date="2023-10" db="EMBL/GenBank/DDBJ databases">
        <title>Holzapfeliella saturejae sp. nov. isolated from Satureja montana flowers.</title>
        <authorList>
            <person name="Alcantara C."/>
            <person name="Zuniga M."/>
            <person name="Landete J.M."/>
            <person name="Monedero V."/>
        </authorList>
    </citation>
    <scope>NUCLEOTIDE SEQUENCE [LARGE SCALE GENOMIC DNA]</scope>
    <source>
        <strain evidence="3 4">He02</strain>
    </source>
</reference>
<dbReference type="Gene3D" id="1.10.10.1400">
    <property type="entry name" value="Terminase, small subunit, N-terminal DNA-binding domain, HTH motif"/>
    <property type="match status" value="1"/>
</dbReference>
<gene>
    <name evidence="3" type="ORF">R4Y45_06125</name>
</gene>
<proteinExistence type="predicted"/>
<comment type="caution">
    <text evidence="3">The sequence shown here is derived from an EMBL/GenBank/DDBJ whole genome shotgun (WGS) entry which is preliminary data.</text>
</comment>
<sequence>MTGKLTPKQKQFADEYIKSGNITHSYIKAGYEVKNEKTANAAGRRLLGNVGVKSYIDGVLGDISKRTIMDASEALEILTRIGRGEEKETVYISSPLGVEEKQKEADIKTRISAIKEILKRYPETDSIKESQAEKLRYEIELLKRKLEHLDDSTVSDEITFIDDVPEGDSDE</sequence>
<keyword evidence="4" id="KW-1185">Reference proteome</keyword>
<dbReference type="EMBL" id="JAWMWG010000003">
    <property type="protein sequence ID" value="MEJ6348793.1"/>
    <property type="molecule type" value="Genomic_DNA"/>
</dbReference>
<evidence type="ECO:0000256" key="1">
    <source>
        <dbReference type="ARBA" id="ARBA00022612"/>
    </source>
</evidence>
<dbReference type="InterPro" id="IPR052404">
    <property type="entry name" value="SPP1-like_terminase"/>
</dbReference>
<evidence type="ECO:0000313" key="3">
    <source>
        <dbReference type="EMBL" id="MEJ6348793.1"/>
    </source>
</evidence>
<dbReference type="PANTHER" id="PTHR41328:SF2">
    <property type="entry name" value="TERMINASE SMALL SUBUNIT"/>
    <property type="match status" value="1"/>
</dbReference>
<dbReference type="Proteomes" id="UP001377804">
    <property type="component" value="Unassembled WGS sequence"/>
</dbReference>
<dbReference type="Gene3D" id="6.10.140.2160">
    <property type="match status" value="1"/>
</dbReference>
<evidence type="ECO:0000313" key="4">
    <source>
        <dbReference type="Proteomes" id="UP001377804"/>
    </source>
</evidence>
<protein>
    <submittedName>
        <fullName evidence="3">Terminase small subunit</fullName>
    </submittedName>
</protein>
<dbReference type="RefSeq" id="WP_339970296.1">
    <property type="nucleotide sequence ID" value="NZ_JAWMWG010000003.1"/>
</dbReference>
<dbReference type="InterPro" id="IPR038713">
    <property type="entry name" value="Terminase_Gp1_N_sf"/>
</dbReference>
<dbReference type="PANTHER" id="PTHR41328">
    <property type="entry name" value="TERMINASE SMALL SUBUNIT-RELATED"/>
    <property type="match status" value="1"/>
</dbReference>
<accession>A0ABU8SHD1</accession>
<keyword evidence="1" id="KW-1188">Viral release from host cell</keyword>
<organism evidence="3 4">
    <name type="scientific">Holzapfeliella saturejae</name>
    <dbReference type="NCBI Taxonomy" id="3082953"/>
    <lineage>
        <taxon>Bacteria</taxon>
        <taxon>Bacillati</taxon>
        <taxon>Bacillota</taxon>
        <taxon>Bacilli</taxon>
        <taxon>Lactobacillales</taxon>
        <taxon>Lactobacillaceae</taxon>
        <taxon>Holzapfeliella</taxon>
    </lineage>
</organism>
<dbReference type="InterPro" id="IPR005335">
    <property type="entry name" value="Terminase_ssu"/>
</dbReference>
<keyword evidence="2" id="KW-0231">Viral genome packaging</keyword>
<evidence type="ECO:0000256" key="2">
    <source>
        <dbReference type="ARBA" id="ARBA00023219"/>
    </source>
</evidence>
<dbReference type="Pfam" id="PF03592">
    <property type="entry name" value="Terminase_2"/>
    <property type="match status" value="1"/>
</dbReference>
<name>A0ABU8SHD1_9LACO</name>